<dbReference type="GeneID" id="76151982"/>
<feature type="region of interest" description="Disordered" evidence="4">
    <location>
        <begin position="139"/>
        <end position="163"/>
    </location>
</feature>
<keyword evidence="6" id="KW-1185">Reference proteome</keyword>
<evidence type="ECO:0000313" key="5">
    <source>
        <dbReference type="EMBL" id="KAI5954167.1"/>
    </source>
</evidence>
<dbReference type="GO" id="GO:0000993">
    <property type="term" value="F:RNA polymerase II complex binding"/>
    <property type="evidence" value="ECO:0007669"/>
    <property type="project" value="TreeGrafter"/>
</dbReference>
<dbReference type="RefSeq" id="XP_051607580.1">
    <property type="nucleotide sequence ID" value="XM_051753391.1"/>
</dbReference>
<keyword evidence="3" id="KW-0539">Nucleus</keyword>
<gene>
    <name evidence="5" type="ORF">KGF57_003924</name>
</gene>
<reference evidence="5 6" key="1">
    <citation type="journal article" date="2022" name="DNA Res.">
        <title>Genome analysis of five recently described species of the CUG-Ser clade uncovers Candida theae as a new hybrid lineage with pathogenic potential in the Candida parapsilosis species complex.</title>
        <authorList>
            <person name="Mixao V."/>
            <person name="Del Olmo V."/>
            <person name="Hegedusova E."/>
            <person name="Saus E."/>
            <person name="Pryszcz L."/>
            <person name="Cillingova A."/>
            <person name="Nosek J."/>
            <person name="Gabaldon T."/>
        </authorList>
    </citation>
    <scope>NUCLEOTIDE SEQUENCE [LARGE SCALE GENOMIC DNA]</scope>
    <source>
        <strain evidence="5 6">CBS 12239</strain>
    </source>
</reference>
<dbReference type="Proteomes" id="UP001204833">
    <property type="component" value="Unassembled WGS sequence"/>
</dbReference>
<protein>
    <submittedName>
        <fullName evidence="5">Uncharacterized protein</fullName>
    </submittedName>
</protein>
<comment type="subcellular location">
    <subcellularLocation>
        <location evidence="1">Nucleus</location>
    </subcellularLocation>
</comment>
<dbReference type="PANTHER" id="PTHR23188">
    <property type="entry name" value="RNA POLYMERASE II-ASSOCIATED FACTOR 1 HOMOLOG"/>
    <property type="match status" value="1"/>
</dbReference>
<proteinExistence type="inferred from homology"/>
<dbReference type="GO" id="GO:0003682">
    <property type="term" value="F:chromatin binding"/>
    <property type="evidence" value="ECO:0007669"/>
    <property type="project" value="TreeGrafter"/>
</dbReference>
<organism evidence="5 6">
    <name type="scientific">Candida theae</name>
    <dbReference type="NCBI Taxonomy" id="1198502"/>
    <lineage>
        <taxon>Eukaryota</taxon>
        <taxon>Fungi</taxon>
        <taxon>Dikarya</taxon>
        <taxon>Ascomycota</taxon>
        <taxon>Saccharomycotina</taxon>
        <taxon>Pichiomycetes</taxon>
        <taxon>Debaryomycetaceae</taxon>
        <taxon>Candida/Lodderomyces clade</taxon>
        <taxon>Candida</taxon>
    </lineage>
</organism>
<name>A0AAD5BCN5_9ASCO</name>
<dbReference type="EMBL" id="JAIHNG010000138">
    <property type="protein sequence ID" value="KAI5954167.1"/>
    <property type="molecule type" value="Genomic_DNA"/>
</dbReference>
<evidence type="ECO:0000256" key="2">
    <source>
        <dbReference type="ARBA" id="ARBA00007560"/>
    </source>
</evidence>
<dbReference type="PANTHER" id="PTHR23188:SF12">
    <property type="entry name" value="RNA POLYMERASE II-ASSOCIATED FACTOR 1 HOMOLOG"/>
    <property type="match status" value="1"/>
</dbReference>
<evidence type="ECO:0000313" key="6">
    <source>
        <dbReference type="Proteomes" id="UP001204833"/>
    </source>
</evidence>
<comment type="similarity">
    <text evidence="2">Belongs to the PAF1 family.</text>
</comment>
<accession>A0AAD5BCN5</accession>
<dbReference type="InterPro" id="IPR007133">
    <property type="entry name" value="RNA_pol_II-assoc_Paf1"/>
</dbReference>
<dbReference type="Pfam" id="PF03985">
    <property type="entry name" value="Paf1"/>
    <property type="match status" value="1"/>
</dbReference>
<dbReference type="GO" id="GO:0016593">
    <property type="term" value="C:Cdc73/Paf1 complex"/>
    <property type="evidence" value="ECO:0007669"/>
    <property type="project" value="InterPro"/>
</dbReference>
<evidence type="ECO:0000256" key="3">
    <source>
        <dbReference type="ARBA" id="ARBA00023242"/>
    </source>
</evidence>
<comment type="caution">
    <text evidence="5">The sequence shown here is derived from an EMBL/GenBank/DDBJ whole genome shotgun (WGS) entry which is preliminary data.</text>
</comment>
<sequence>MSSRSSKPVRQDYIAKVRYTNSLPPPPSNPKLIQYNTTTPITSKTEGDQLLSSLFRKENFRSLLERIDDQLGLDLNLIDNVGFLDNGDQSSIGQLKDKPVALHPKDRVLLRDAGIGKIERSDQTVSFLRRTEYISEQSLPKSSAVSTHTEETKVNEKLKNSEEHSLDAGHQLKAVEDSFDAANATLNNLSSLRHPRKKNAKAVAAWPLLPDTSMMDNVFMNLRFLGSASLKRELDVTKRQQGAKYNEQLQKQKQESAIFKPINSQDGEWISLFELDDEKQVSKLHRELHSASTENPATLETTDDTPTDYTFEFAKNYDMQYQGFANPHQELAVKFVPDEQAPKRRKVALFLPVTGKIELRKHRASTNSEINKFIKERTYDGIKFRLREPTTDELKDMD</sequence>
<feature type="compositionally biased region" description="Basic and acidic residues" evidence="4">
    <location>
        <begin position="148"/>
        <end position="163"/>
    </location>
</feature>
<feature type="non-terminal residue" evidence="5">
    <location>
        <position position="398"/>
    </location>
</feature>
<evidence type="ECO:0000256" key="1">
    <source>
        <dbReference type="ARBA" id="ARBA00004123"/>
    </source>
</evidence>
<dbReference type="GO" id="GO:0006368">
    <property type="term" value="P:transcription elongation by RNA polymerase II"/>
    <property type="evidence" value="ECO:0007669"/>
    <property type="project" value="InterPro"/>
</dbReference>
<evidence type="ECO:0000256" key="4">
    <source>
        <dbReference type="SAM" id="MobiDB-lite"/>
    </source>
</evidence>
<dbReference type="AlphaFoldDB" id="A0AAD5BCN5"/>